<name>A0A9J6BIW9_POLVA</name>
<dbReference type="EMBL" id="JADBJN010000003">
    <property type="protein sequence ID" value="KAG5669841.1"/>
    <property type="molecule type" value="Genomic_DNA"/>
</dbReference>
<reference evidence="1" key="1">
    <citation type="submission" date="2021-03" db="EMBL/GenBank/DDBJ databases">
        <title>Chromosome level genome of the anhydrobiotic midge Polypedilum vanderplanki.</title>
        <authorList>
            <person name="Yoshida Y."/>
            <person name="Kikawada T."/>
            <person name="Gusev O."/>
        </authorList>
    </citation>
    <scope>NUCLEOTIDE SEQUENCE</scope>
    <source>
        <strain evidence="1">NIAS01</strain>
        <tissue evidence="1">Whole body or cell culture</tissue>
    </source>
</reference>
<accession>A0A9J6BIW9</accession>
<protein>
    <submittedName>
        <fullName evidence="1">Uncharacterized protein</fullName>
    </submittedName>
</protein>
<dbReference type="Proteomes" id="UP001107558">
    <property type="component" value="Chromosome 3"/>
</dbReference>
<keyword evidence="2" id="KW-1185">Reference proteome</keyword>
<dbReference type="AlphaFoldDB" id="A0A9J6BIW9"/>
<gene>
    <name evidence="1" type="ORF">PVAND_000132</name>
</gene>
<evidence type="ECO:0000313" key="1">
    <source>
        <dbReference type="EMBL" id="KAG5669841.1"/>
    </source>
</evidence>
<organism evidence="1 2">
    <name type="scientific">Polypedilum vanderplanki</name>
    <name type="common">Sleeping chironomid midge</name>
    <dbReference type="NCBI Taxonomy" id="319348"/>
    <lineage>
        <taxon>Eukaryota</taxon>
        <taxon>Metazoa</taxon>
        <taxon>Ecdysozoa</taxon>
        <taxon>Arthropoda</taxon>
        <taxon>Hexapoda</taxon>
        <taxon>Insecta</taxon>
        <taxon>Pterygota</taxon>
        <taxon>Neoptera</taxon>
        <taxon>Endopterygota</taxon>
        <taxon>Diptera</taxon>
        <taxon>Nematocera</taxon>
        <taxon>Chironomoidea</taxon>
        <taxon>Chironomidae</taxon>
        <taxon>Chironominae</taxon>
        <taxon>Polypedilum</taxon>
        <taxon>Polypedilum</taxon>
    </lineage>
</organism>
<evidence type="ECO:0000313" key="2">
    <source>
        <dbReference type="Proteomes" id="UP001107558"/>
    </source>
</evidence>
<proteinExistence type="predicted"/>
<sequence>MNSLDYNQALDLSGTIISTFHKRQNHYCSRIELEENLDDFQLFHKTPNDTGLLQKKLNARTELIENRFTRDKFIATNFALPTRDEATTQNWCIVYIAGFG</sequence>
<comment type="caution">
    <text evidence="1">The sequence shown here is derived from an EMBL/GenBank/DDBJ whole genome shotgun (WGS) entry which is preliminary data.</text>
</comment>